<sequence length="176" mass="17740">MTEPGQHAAPQASGQTVLGSYATYAEAERVVDHLSDNGFPVERTAIAGRGLSSYEQVTGRLTTGRAALQGAVSGAVIGALLGWLFGVFSWVDPLISGLLLALYGLVVGAVLGAVLGALGHAMSGGRRDFSSVPGVRADAYEVVVDSELAARAAQLLDAPGAPGRGSATGPADRAVP</sequence>
<keyword evidence="1" id="KW-0472">Membrane</keyword>
<accession>A0A543E0R8</accession>
<feature type="transmembrane region" description="Helical" evidence="1">
    <location>
        <begin position="94"/>
        <end position="118"/>
    </location>
</feature>
<dbReference type="AlphaFoldDB" id="A0A543E0R8"/>
<organism evidence="3 4">
    <name type="scientific">Pseudonocardia kunmingensis</name>
    <dbReference type="NCBI Taxonomy" id="630975"/>
    <lineage>
        <taxon>Bacteria</taxon>
        <taxon>Bacillati</taxon>
        <taxon>Actinomycetota</taxon>
        <taxon>Actinomycetes</taxon>
        <taxon>Pseudonocardiales</taxon>
        <taxon>Pseudonocardiaceae</taxon>
        <taxon>Pseudonocardia</taxon>
    </lineage>
</organism>
<protein>
    <recommendedName>
        <fullName evidence="2">General stress protein 17M-like domain-containing protein</fullName>
    </recommendedName>
</protein>
<feature type="domain" description="General stress protein 17M-like" evidence="2">
    <location>
        <begin position="17"/>
        <end position="84"/>
    </location>
</feature>
<keyword evidence="1" id="KW-1133">Transmembrane helix</keyword>
<proteinExistence type="predicted"/>
<gene>
    <name evidence="3" type="ORF">FB558_1963</name>
</gene>
<evidence type="ECO:0000313" key="3">
    <source>
        <dbReference type="EMBL" id="TQM15181.1"/>
    </source>
</evidence>
<keyword evidence="1" id="KW-0812">Transmembrane</keyword>
<reference evidence="3 4" key="1">
    <citation type="submission" date="2019-06" db="EMBL/GenBank/DDBJ databases">
        <title>Sequencing the genomes of 1000 actinobacteria strains.</title>
        <authorList>
            <person name="Klenk H.-P."/>
        </authorList>
    </citation>
    <scope>NUCLEOTIDE SEQUENCE [LARGE SCALE GENOMIC DNA]</scope>
    <source>
        <strain evidence="3 4">DSM 45301</strain>
    </source>
</reference>
<keyword evidence="4" id="KW-1185">Reference proteome</keyword>
<evidence type="ECO:0000256" key="1">
    <source>
        <dbReference type="SAM" id="Phobius"/>
    </source>
</evidence>
<dbReference type="Pfam" id="PF11181">
    <property type="entry name" value="YflT"/>
    <property type="match status" value="1"/>
</dbReference>
<dbReference type="EMBL" id="VFPA01000001">
    <property type="protein sequence ID" value="TQM15181.1"/>
    <property type="molecule type" value="Genomic_DNA"/>
</dbReference>
<dbReference type="Proteomes" id="UP000315677">
    <property type="component" value="Unassembled WGS sequence"/>
</dbReference>
<name>A0A543E0R8_9PSEU</name>
<dbReference type="InterPro" id="IPR025889">
    <property type="entry name" value="GSP17M-like_dom"/>
</dbReference>
<comment type="caution">
    <text evidence="3">The sequence shown here is derived from an EMBL/GenBank/DDBJ whole genome shotgun (WGS) entry which is preliminary data.</text>
</comment>
<evidence type="ECO:0000259" key="2">
    <source>
        <dbReference type="Pfam" id="PF11181"/>
    </source>
</evidence>
<evidence type="ECO:0000313" key="4">
    <source>
        <dbReference type="Proteomes" id="UP000315677"/>
    </source>
</evidence>
<feature type="transmembrane region" description="Helical" evidence="1">
    <location>
        <begin position="66"/>
        <end position="88"/>
    </location>
</feature>
<dbReference type="RefSeq" id="WP_142050599.1">
    <property type="nucleotide sequence ID" value="NZ_VFPA01000001.1"/>
</dbReference>
<dbReference type="OrthoDB" id="3381462at2"/>